<evidence type="ECO:0000313" key="2">
    <source>
        <dbReference type="EMBL" id="MCP9764657.1"/>
    </source>
</evidence>
<dbReference type="Proteomes" id="UP001204144">
    <property type="component" value="Unassembled WGS sequence"/>
</dbReference>
<comment type="caution">
    <text evidence="2">The sequence shown here is derived from an EMBL/GenBank/DDBJ whole genome shotgun (WGS) entry which is preliminary data.</text>
</comment>
<dbReference type="RefSeq" id="WP_255038349.1">
    <property type="nucleotide sequence ID" value="NZ_RJUF01000175.1"/>
</dbReference>
<dbReference type="AlphaFoldDB" id="A0AAE3H475"/>
<dbReference type="Pfam" id="PF19573">
    <property type="entry name" value="DUF6089"/>
    <property type="match status" value="1"/>
</dbReference>
<gene>
    <name evidence="2" type="ORF">EGI31_17095</name>
</gene>
<organism evidence="2 3">
    <name type="scientific">Lacihabitans soyangensis</name>
    <dbReference type="NCBI Taxonomy" id="869394"/>
    <lineage>
        <taxon>Bacteria</taxon>
        <taxon>Pseudomonadati</taxon>
        <taxon>Bacteroidota</taxon>
        <taxon>Cytophagia</taxon>
        <taxon>Cytophagales</taxon>
        <taxon>Leadbetterellaceae</taxon>
        <taxon>Lacihabitans</taxon>
    </lineage>
</organism>
<sequence length="250" mass="28671">MFKKTLFFLSISYFSVAQKLEIGAGLGPTYYKGDLQPTFRVLNPSIGSNVFVRYNASKVISIKANAMIGFVHGNDRKSGNVLNQYRGLKFNNTLWDYNGQIEYNFLNFRTHNGRYEHQWTPYLFGGLGNMQFLTRKYTTRLISKQNANISGPDPVLPFGIGYKKIINGKWNFGIEFSTRVLLRKKNADTFDGFGFNPTNGEVQNYYIAQDGSDSNITLLEYPNTLQKDKYFHISFSVSYLFYKVHCPPGR</sequence>
<proteinExistence type="predicted"/>
<feature type="domain" description="DUF6089" evidence="1">
    <location>
        <begin position="5"/>
        <end position="205"/>
    </location>
</feature>
<reference evidence="2 3" key="1">
    <citation type="submission" date="2018-11" db="EMBL/GenBank/DDBJ databases">
        <title>Novel bacteria species description.</title>
        <authorList>
            <person name="Han J.-H."/>
        </authorList>
    </citation>
    <scope>NUCLEOTIDE SEQUENCE [LARGE SCALE GENOMIC DNA]</scope>
    <source>
        <strain evidence="2 3">KCTC23259</strain>
    </source>
</reference>
<keyword evidence="3" id="KW-1185">Reference proteome</keyword>
<protein>
    <recommendedName>
        <fullName evidence="1">DUF6089 domain-containing protein</fullName>
    </recommendedName>
</protein>
<evidence type="ECO:0000313" key="3">
    <source>
        <dbReference type="Proteomes" id="UP001204144"/>
    </source>
</evidence>
<name>A0AAE3H475_9BACT</name>
<evidence type="ECO:0000259" key="1">
    <source>
        <dbReference type="Pfam" id="PF19573"/>
    </source>
</evidence>
<dbReference type="InterPro" id="IPR045743">
    <property type="entry name" value="DUF6089"/>
</dbReference>
<dbReference type="EMBL" id="RJUF01000175">
    <property type="protein sequence ID" value="MCP9764657.1"/>
    <property type="molecule type" value="Genomic_DNA"/>
</dbReference>
<accession>A0AAE3H475</accession>